<dbReference type="AlphaFoldDB" id="A0A8J7ZAD6"/>
<feature type="domain" description="SH3b" evidence="1">
    <location>
        <begin position="58"/>
        <end position="131"/>
    </location>
</feature>
<dbReference type="RefSeq" id="WP_162424832.1">
    <property type="nucleotide sequence ID" value="NZ_WVIE01000028.1"/>
</dbReference>
<protein>
    <submittedName>
        <fullName evidence="2">SH3 domain-containing protein</fullName>
    </submittedName>
</protein>
<dbReference type="Pfam" id="PF08239">
    <property type="entry name" value="SH3_3"/>
    <property type="match status" value="1"/>
</dbReference>
<evidence type="ECO:0000259" key="1">
    <source>
        <dbReference type="PROSITE" id="PS51781"/>
    </source>
</evidence>
<gene>
    <name evidence="2" type="ORF">GS601_18735</name>
</gene>
<evidence type="ECO:0000313" key="2">
    <source>
        <dbReference type="EMBL" id="NDJ19303.1"/>
    </source>
</evidence>
<dbReference type="Proteomes" id="UP000646053">
    <property type="component" value="Unassembled WGS sequence"/>
</dbReference>
<proteinExistence type="predicted"/>
<accession>A0A8J7ZAD6</accession>
<dbReference type="PANTHER" id="PTHR34408:SF1">
    <property type="entry name" value="GLYCOSYL HYDROLASE FAMILY 19 DOMAIN-CONTAINING PROTEIN HI_1415"/>
    <property type="match status" value="1"/>
</dbReference>
<organism evidence="2 3">
    <name type="scientific">Myxacorys almedinensis A</name>
    <dbReference type="NCBI Taxonomy" id="2690445"/>
    <lineage>
        <taxon>Bacteria</taxon>
        <taxon>Bacillati</taxon>
        <taxon>Cyanobacteriota</taxon>
        <taxon>Cyanophyceae</taxon>
        <taxon>Leptolyngbyales</taxon>
        <taxon>Leptolyngbyaceae</taxon>
        <taxon>Myxacorys</taxon>
        <taxon>Myxacorys almedinensis</taxon>
    </lineage>
</organism>
<comment type="caution">
    <text evidence="2">The sequence shown here is derived from an EMBL/GenBank/DDBJ whole genome shotgun (WGS) entry which is preliminary data.</text>
</comment>
<dbReference type="Gene3D" id="2.30.30.40">
    <property type="entry name" value="SH3 Domains"/>
    <property type="match status" value="3"/>
</dbReference>
<dbReference type="Pfam" id="PF06347">
    <property type="entry name" value="SH3_4"/>
    <property type="match status" value="1"/>
</dbReference>
<name>A0A8J7ZAD6_9CYAN</name>
<sequence length="254" mass="25736">METFAYLEAAVAHEDPSPDLQVRSLKDLGLTVPAAASVGLTGLLLATTLLVHAPSASAFPAVVTASGLNIRSGPGTGYAVIGGLSNGQTVEVSDVSGGWYRLSSGGWIASNYTSASGTGGGGAPIDLRVRVTGSVVNVRNGPGTGYSLNGRPLYLGEVVRVVRSSGGWYQLTDGGWFSDAYATTAGGGTGGGGTPVDRVVTVTGSVVNVRNGPGTGYSLNGRPLYLGERVRVVRSSGGWYQLTDGGWFSGSFAS</sequence>
<evidence type="ECO:0000313" key="3">
    <source>
        <dbReference type="Proteomes" id="UP000646053"/>
    </source>
</evidence>
<dbReference type="PANTHER" id="PTHR34408">
    <property type="entry name" value="FAMILY PROTEIN, PUTATIVE-RELATED"/>
    <property type="match status" value="1"/>
</dbReference>
<dbReference type="PROSITE" id="PS51781">
    <property type="entry name" value="SH3B"/>
    <property type="match status" value="1"/>
</dbReference>
<dbReference type="InterPro" id="IPR052354">
    <property type="entry name" value="Cell_Wall_Dynamics_Protein"/>
</dbReference>
<dbReference type="InterPro" id="IPR010466">
    <property type="entry name" value="DUF1058"/>
</dbReference>
<reference evidence="2" key="1">
    <citation type="submission" date="2019-12" db="EMBL/GenBank/DDBJ databases">
        <title>High-Quality draft genome sequences of three cyanobacteria isolated from the limestone walls of the Old Cathedral of Coimbra.</title>
        <authorList>
            <person name="Tiago I."/>
            <person name="Soares F."/>
            <person name="Portugal A."/>
        </authorList>
    </citation>
    <scope>NUCLEOTIDE SEQUENCE</scope>
    <source>
        <strain evidence="2">A</strain>
    </source>
</reference>
<keyword evidence="3" id="KW-1185">Reference proteome</keyword>
<dbReference type="InterPro" id="IPR003646">
    <property type="entry name" value="SH3-like_bac-type"/>
</dbReference>
<dbReference type="SMART" id="SM00287">
    <property type="entry name" value="SH3b"/>
    <property type="match status" value="3"/>
</dbReference>
<dbReference type="EMBL" id="WVIE01000028">
    <property type="protein sequence ID" value="NDJ19303.1"/>
    <property type="molecule type" value="Genomic_DNA"/>
</dbReference>